<dbReference type="RefSeq" id="WP_326754315.1">
    <property type="nucleotide sequence ID" value="NZ_CP109134.1"/>
</dbReference>
<reference evidence="1 2" key="1">
    <citation type="submission" date="2022-10" db="EMBL/GenBank/DDBJ databases">
        <title>The complete genomes of actinobacterial strains from the NBC collection.</title>
        <authorList>
            <person name="Joergensen T.S."/>
            <person name="Alvarez Arevalo M."/>
            <person name="Sterndorff E.B."/>
            <person name="Faurdal D."/>
            <person name="Vuksanovic O."/>
            <person name="Mourched A.-S."/>
            <person name="Charusanti P."/>
            <person name="Shaw S."/>
            <person name="Blin K."/>
            <person name="Weber T."/>
        </authorList>
    </citation>
    <scope>NUCLEOTIDE SEQUENCE [LARGE SCALE GENOMIC DNA]</scope>
    <source>
        <strain evidence="1 2">NBC 01753</strain>
    </source>
</reference>
<organism evidence="1 2">
    <name type="scientific">Streptomyces hirsutus</name>
    <dbReference type="NCBI Taxonomy" id="35620"/>
    <lineage>
        <taxon>Bacteria</taxon>
        <taxon>Bacillati</taxon>
        <taxon>Actinomycetota</taxon>
        <taxon>Actinomycetes</taxon>
        <taxon>Kitasatosporales</taxon>
        <taxon>Streptomycetaceae</taxon>
        <taxon>Streptomyces</taxon>
    </lineage>
</organism>
<sequence length="46" mass="5305">MQPTALTTQSVYRHWGWRKVGRKGPPAGVAPPYRDIYVRELGVPRR</sequence>
<dbReference type="GeneID" id="91545622"/>
<keyword evidence="2" id="KW-1185">Reference proteome</keyword>
<name>A0ABZ1GSL1_9ACTN</name>
<proteinExistence type="predicted"/>
<evidence type="ECO:0000313" key="2">
    <source>
        <dbReference type="Proteomes" id="UP001335325"/>
    </source>
</evidence>
<evidence type="ECO:0000313" key="1">
    <source>
        <dbReference type="EMBL" id="WSD08418.1"/>
    </source>
</evidence>
<accession>A0ABZ1GSL1</accession>
<protein>
    <submittedName>
        <fullName evidence="1">Uncharacterized protein</fullName>
    </submittedName>
</protein>
<gene>
    <name evidence="1" type="ORF">OIE73_23610</name>
</gene>
<dbReference type="EMBL" id="CP109134">
    <property type="protein sequence ID" value="WSD08418.1"/>
    <property type="molecule type" value="Genomic_DNA"/>
</dbReference>
<dbReference type="Proteomes" id="UP001335325">
    <property type="component" value="Chromosome"/>
</dbReference>